<evidence type="ECO:0008006" key="3">
    <source>
        <dbReference type="Google" id="ProtNLM"/>
    </source>
</evidence>
<reference evidence="1 2" key="1">
    <citation type="submission" date="2016-03" db="EMBL/GenBank/DDBJ databases">
        <title>Spore heat resistance.</title>
        <authorList>
            <person name="Boekhorst J."/>
            <person name="Berendsen E.M."/>
            <person name="Wells-Bennik M.H."/>
            <person name="Kuipers O.P."/>
        </authorList>
    </citation>
    <scope>NUCLEOTIDE SEQUENCE [LARGE SCALE GENOMIC DNA]</scope>
    <source>
        <strain evidence="1 2">AF16</strain>
    </source>
</reference>
<dbReference type="Pfam" id="PF10782">
    <property type="entry name" value="zf-C2HCIx2C"/>
    <property type="match status" value="1"/>
</dbReference>
<dbReference type="AlphaFoldDB" id="A0A178TE36"/>
<dbReference type="RefSeq" id="WP_064214188.1">
    <property type="nucleotide sequence ID" value="NZ_LUCQ01000080.1"/>
</dbReference>
<dbReference type="EMBL" id="LUCQ01000080">
    <property type="protein sequence ID" value="OAO79846.1"/>
    <property type="molecule type" value="Genomic_DNA"/>
</dbReference>
<comment type="caution">
    <text evidence="1">The sequence shown here is derived from an EMBL/GenBank/DDBJ whole genome shotgun (WGS) entry which is preliminary data.</text>
</comment>
<evidence type="ECO:0000313" key="2">
    <source>
        <dbReference type="Proteomes" id="UP000078336"/>
    </source>
</evidence>
<keyword evidence="2" id="KW-1185">Reference proteome</keyword>
<proteinExistence type="predicted"/>
<gene>
    <name evidence="1" type="ORF">TAF16_1357</name>
</gene>
<dbReference type="Proteomes" id="UP000078336">
    <property type="component" value="Unassembled WGS sequence"/>
</dbReference>
<organism evidence="1 2">
    <name type="scientific">Anoxybacillus flavithermus</name>
    <dbReference type="NCBI Taxonomy" id="33934"/>
    <lineage>
        <taxon>Bacteria</taxon>
        <taxon>Bacillati</taxon>
        <taxon>Bacillota</taxon>
        <taxon>Bacilli</taxon>
        <taxon>Bacillales</taxon>
        <taxon>Anoxybacillaceae</taxon>
        <taxon>Anoxybacillus</taxon>
    </lineage>
</organism>
<dbReference type="PATRIC" id="fig|33934.7.peg.713"/>
<accession>A0A178TE36</accession>
<dbReference type="OrthoDB" id="2970961at2"/>
<dbReference type="InterPro" id="IPR019718">
    <property type="entry name" value="DUF2602"/>
</dbReference>
<evidence type="ECO:0000313" key="1">
    <source>
        <dbReference type="EMBL" id="OAO79846.1"/>
    </source>
</evidence>
<protein>
    <recommendedName>
        <fullName evidence="3">Zinc-finger domain-containing protein</fullName>
    </recommendedName>
</protein>
<name>A0A178TE36_9BACL</name>
<sequence>MTREEKKQIRLQILKLLDTQCAGCKERHSSTQSTCVISCPIGKQMQQLSMLLAKESPRIKRGKWTEEEEFYLWQHKDIFDISDLAARLERSEISVHSKLRQLEKKNVVSC</sequence>